<comment type="caution">
    <text evidence="1">The sequence shown here is derived from an EMBL/GenBank/DDBJ whole genome shotgun (WGS) entry which is preliminary data.</text>
</comment>
<evidence type="ECO:0000313" key="2">
    <source>
        <dbReference type="Proteomes" id="UP001164539"/>
    </source>
</evidence>
<sequence>MDSKLKTLLFLLFSIFAILPTSISFKQHPLDSLTAAEFSLVQTIVNESYPKPSNLSFHYVGLDEPDKAIVYSWLSNSSTKTPRRALVIARYNKQTHQIKVDLAKRSIVSDKVYEGNGFPLLNEDEQSAAANLVLEYEPFKASVKKRGLNLSSVVCSTSTVGWYGETESKRVLRIPCFYPEGTVNMYLRPIEGITIVVDLDKMKVTKYNDREIAPMPKPEPTEYRLSKLKPPFGPRLNSSATFPAGPGFKIEGNTVKWANWVLNVGFDVRVGTIISTASIYDLDMEKYRRVLYRGFISELFIPYQSPREGWYHITYFDNGEFGFGQTAVSLEPFNDCPANAVFMDGYYASKDGTPVKTPNAVCIFERHAGDIMWRHTETEMPGDTREVRPEASLVVRMVATVGNYDYILDWEFKPSGSIKLGVGLSGVLEVSPVEYTHIDEIKEDQYGTLVAENTIGINHDHFLNYYLDLDIDGSTNSFVKNNLITKRNTEFNTPRKSYWTVERETAKTELEARLKLDTKPIELAVVNPNKETKLGQPVGYRLLPGSVAGPLLGSDDYPQIRGGFTNYNVWVTPYNKSEKYAGGNFVDQSRGEDTLLTWTNRNREIENKDIVLWYTMGIHHIPCQEDFPVMPTVSGGFEIRPTNFFEYNPVLKVIPPEHIQWPNCTRKH</sequence>
<proteinExistence type="predicted"/>
<gene>
    <name evidence="1" type="ORF">OWV82_005938</name>
</gene>
<reference evidence="1 2" key="1">
    <citation type="journal article" date="2023" name="Science">
        <title>Complex scaffold remodeling in plant triterpene biosynthesis.</title>
        <authorList>
            <person name="De La Pena R."/>
            <person name="Hodgson H."/>
            <person name="Liu J.C."/>
            <person name="Stephenson M.J."/>
            <person name="Martin A.C."/>
            <person name="Owen C."/>
            <person name="Harkess A."/>
            <person name="Leebens-Mack J."/>
            <person name="Jimenez L.E."/>
            <person name="Osbourn A."/>
            <person name="Sattely E.S."/>
        </authorList>
    </citation>
    <scope>NUCLEOTIDE SEQUENCE [LARGE SCALE GENOMIC DNA]</scope>
    <source>
        <strain evidence="2">cv. JPN11</strain>
        <tissue evidence="1">Leaf</tissue>
    </source>
</reference>
<dbReference type="EMBL" id="CM051396">
    <property type="protein sequence ID" value="KAJ4722438.1"/>
    <property type="molecule type" value="Genomic_DNA"/>
</dbReference>
<accession>A0ACC1YHD9</accession>
<protein>
    <submittedName>
        <fullName evidence="1">Amine oxidase</fullName>
    </submittedName>
</protein>
<keyword evidence="2" id="KW-1185">Reference proteome</keyword>
<organism evidence="1 2">
    <name type="scientific">Melia azedarach</name>
    <name type="common">Chinaberry tree</name>
    <dbReference type="NCBI Taxonomy" id="155640"/>
    <lineage>
        <taxon>Eukaryota</taxon>
        <taxon>Viridiplantae</taxon>
        <taxon>Streptophyta</taxon>
        <taxon>Embryophyta</taxon>
        <taxon>Tracheophyta</taxon>
        <taxon>Spermatophyta</taxon>
        <taxon>Magnoliopsida</taxon>
        <taxon>eudicotyledons</taxon>
        <taxon>Gunneridae</taxon>
        <taxon>Pentapetalae</taxon>
        <taxon>rosids</taxon>
        <taxon>malvids</taxon>
        <taxon>Sapindales</taxon>
        <taxon>Meliaceae</taxon>
        <taxon>Melia</taxon>
    </lineage>
</organism>
<dbReference type="Proteomes" id="UP001164539">
    <property type="component" value="Chromosome 3"/>
</dbReference>
<name>A0ACC1YHD9_MELAZ</name>
<evidence type="ECO:0000313" key="1">
    <source>
        <dbReference type="EMBL" id="KAJ4722438.1"/>
    </source>
</evidence>